<reference evidence="4 5" key="1">
    <citation type="submission" date="2017-05" db="EMBL/GenBank/DDBJ databases">
        <title>The draft genome of the hyperthermophilic archaeon 'Pyrodictium delaneyi strain Hulk', an iron and nitrate reducer, reveals the capacity for sulfate reduction.</title>
        <authorList>
            <person name="Demey L.M."/>
            <person name="Miller C."/>
            <person name="Manzella M."/>
            <person name="Reguera G."/>
            <person name="Kashefi K."/>
        </authorList>
    </citation>
    <scope>NUCLEOTIDE SEQUENCE [LARGE SCALE GENOMIC DNA]</scope>
    <source>
        <strain evidence="4 5">Hulk</strain>
    </source>
</reference>
<dbReference type="PANTHER" id="PTHR10046">
    <property type="entry name" value="ATP DEPENDENT LON PROTEASE FAMILY MEMBER"/>
    <property type="match status" value="1"/>
</dbReference>
<name>A0A211YP49_9CREN</name>
<dbReference type="InterPro" id="IPR014721">
    <property type="entry name" value="Ribsml_uS5_D2-typ_fold_subgr"/>
</dbReference>
<keyword evidence="2" id="KW-0812">Transmembrane</keyword>
<evidence type="ECO:0000256" key="1">
    <source>
        <dbReference type="ARBA" id="ARBA00004141"/>
    </source>
</evidence>
<sequence>MKLHSLATVILLATLVLNHVSLLATSMEPLYQWTSTVELQVPGVALTPNGYIGTMSKLIVTVAWPGKGIVYFSADPLTELDTQAAARMAALIASILAGVNYYSYDYFIRLESNTSIVGGPSASGAMAVAILAALRGINVPTNFSMTGMVDPDATLGPVGGIPQKLEAAARAGVKVFVIPIGERYSTDLNTGEKVDIVALGRELGVDVIEASTIADAYEIATGDKLTPKNVTLDISYPPWLVSSLNESINFYKKTARSNMTCAEEALSGLSTSSASSLVDILRDAKHNMDVGTKLEAAGKLYAAASRYFAAAIETTYACNAAKAYSSTNPLQVLTKLSMSYINETTAILQNVENKFNESLRANMTSITDVQLQLYIASMTRLLDANSSLNTASALLGIAEKAASYQALQALSRALQAAIYAYYRALTANHWLTLALQAADDGEPINLDLLYRSVETYTYFAESAVNYLQTLGVNIADTAEQIALAKDVIQRGMERRDPVKVLQALAYTVKGLADVNSQLHAVFNTGIAVLDASKRSLSVLLQRLADLNVTPILPLLYTEYADTLVDVNAKLGLYVQSSSYALLLALVANKQAGTPITALQGGEKCSSETMTVTKTTTIVNTTTTTVEKTITVTSTTTTTETISKTVAGETGSTRSSPTLQLLSYVLVAGIALAVGVASERMRRQP</sequence>
<evidence type="ECO:0000259" key="3">
    <source>
        <dbReference type="Pfam" id="PF05362"/>
    </source>
</evidence>
<dbReference type="PRINTS" id="PR00830">
    <property type="entry name" value="ENDOLAPTASE"/>
</dbReference>
<comment type="subcellular location">
    <subcellularLocation>
        <location evidence="1">Membrane</location>
        <topology evidence="1">Multi-pass membrane protein</topology>
    </subcellularLocation>
</comment>
<dbReference type="Gene3D" id="3.30.230.10">
    <property type="match status" value="1"/>
</dbReference>
<keyword evidence="5" id="KW-1185">Reference proteome</keyword>
<dbReference type="GO" id="GO:0016020">
    <property type="term" value="C:membrane"/>
    <property type="evidence" value="ECO:0007669"/>
    <property type="project" value="UniProtKB-SubCell"/>
</dbReference>
<dbReference type="InterPro" id="IPR020568">
    <property type="entry name" value="Ribosomal_Su5_D2-typ_SF"/>
</dbReference>
<evidence type="ECO:0000256" key="2">
    <source>
        <dbReference type="SAM" id="Phobius"/>
    </source>
</evidence>
<proteinExistence type="predicted"/>
<dbReference type="GO" id="GO:0004176">
    <property type="term" value="F:ATP-dependent peptidase activity"/>
    <property type="evidence" value="ECO:0007669"/>
    <property type="project" value="InterPro"/>
</dbReference>
<comment type="caution">
    <text evidence="4">The sequence shown here is derived from an EMBL/GenBank/DDBJ whole genome shotgun (WGS) entry which is preliminary data.</text>
</comment>
<keyword evidence="2" id="KW-1133">Transmembrane helix</keyword>
<dbReference type="GO" id="GO:0006508">
    <property type="term" value="P:proteolysis"/>
    <property type="evidence" value="ECO:0007669"/>
    <property type="project" value="InterPro"/>
</dbReference>
<dbReference type="InterPro" id="IPR008269">
    <property type="entry name" value="Lon_proteolytic"/>
</dbReference>
<organism evidence="4 5">
    <name type="scientific">Pyrodictium delaneyi</name>
    <dbReference type="NCBI Taxonomy" id="1273541"/>
    <lineage>
        <taxon>Archaea</taxon>
        <taxon>Thermoproteota</taxon>
        <taxon>Thermoprotei</taxon>
        <taxon>Desulfurococcales</taxon>
        <taxon>Pyrodictiaceae</taxon>
        <taxon>Pyrodictium</taxon>
    </lineage>
</organism>
<feature type="transmembrane region" description="Helical" evidence="2">
    <location>
        <begin position="660"/>
        <end position="677"/>
    </location>
</feature>
<accession>A0A211YP49</accession>
<dbReference type="RefSeq" id="WP_088171818.1">
    <property type="nucleotide sequence ID" value="NZ_NCQP01000002.1"/>
</dbReference>
<evidence type="ECO:0000313" key="5">
    <source>
        <dbReference type="Proteomes" id="UP000196694"/>
    </source>
</evidence>
<keyword evidence="2" id="KW-0472">Membrane</keyword>
<dbReference type="AlphaFoldDB" id="A0A211YP49"/>
<dbReference type="SUPFAM" id="SSF54211">
    <property type="entry name" value="Ribosomal protein S5 domain 2-like"/>
    <property type="match status" value="1"/>
</dbReference>
<dbReference type="EMBL" id="NCQP01000002">
    <property type="protein sequence ID" value="OWJ54759.1"/>
    <property type="molecule type" value="Genomic_DNA"/>
</dbReference>
<protein>
    <recommendedName>
        <fullName evidence="3">Lon proteolytic domain-containing protein</fullName>
    </recommendedName>
</protein>
<feature type="transmembrane region" description="Helical" evidence="2">
    <location>
        <begin position="116"/>
        <end position="134"/>
    </location>
</feature>
<feature type="transmembrane region" description="Helical" evidence="2">
    <location>
        <begin position="84"/>
        <end position="104"/>
    </location>
</feature>
<feature type="domain" description="Lon proteolytic" evidence="3">
    <location>
        <begin position="117"/>
        <end position="181"/>
    </location>
</feature>
<dbReference type="GO" id="GO:0005524">
    <property type="term" value="F:ATP binding"/>
    <property type="evidence" value="ECO:0007669"/>
    <property type="project" value="InterPro"/>
</dbReference>
<dbReference type="InterPro" id="IPR027065">
    <property type="entry name" value="Lon_Prtase"/>
</dbReference>
<gene>
    <name evidence="4" type="ORF">Pdsh_03265</name>
</gene>
<dbReference type="Proteomes" id="UP000196694">
    <property type="component" value="Unassembled WGS sequence"/>
</dbReference>
<evidence type="ECO:0000313" key="4">
    <source>
        <dbReference type="EMBL" id="OWJ54759.1"/>
    </source>
</evidence>
<dbReference type="Pfam" id="PF05362">
    <property type="entry name" value="Lon_C"/>
    <property type="match status" value="1"/>
</dbReference>
<dbReference type="GO" id="GO:0030163">
    <property type="term" value="P:protein catabolic process"/>
    <property type="evidence" value="ECO:0007669"/>
    <property type="project" value="InterPro"/>
</dbReference>
<dbReference type="GO" id="GO:0004252">
    <property type="term" value="F:serine-type endopeptidase activity"/>
    <property type="evidence" value="ECO:0007669"/>
    <property type="project" value="InterPro"/>
</dbReference>